<keyword evidence="2" id="KW-0732">Signal</keyword>
<dbReference type="EMBL" id="JAUZMY010000004">
    <property type="protein sequence ID" value="MEE2036715.1"/>
    <property type="molecule type" value="Genomic_DNA"/>
</dbReference>
<dbReference type="Gene3D" id="3.40.50.1820">
    <property type="entry name" value="alpha/beta hydrolase"/>
    <property type="match status" value="1"/>
</dbReference>
<accession>A0ABU7K3G6</accession>
<dbReference type="PANTHER" id="PTHR43265:SF1">
    <property type="entry name" value="ESTERASE ESTD"/>
    <property type="match status" value="1"/>
</dbReference>
<dbReference type="Proteomes" id="UP001356095">
    <property type="component" value="Unassembled WGS sequence"/>
</dbReference>
<name>A0ABU7K3G6_9ACTN</name>
<protein>
    <submittedName>
        <fullName evidence="4">Alpha/beta fold hydrolase</fullName>
    </submittedName>
</protein>
<gene>
    <name evidence="4" type="ORF">Q8791_05695</name>
</gene>
<dbReference type="InterPro" id="IPR053145">
    <property type="entry name" value="AB_hydrolase_Est10"/>
</dbReference>
<sequence>MSTPLSSPVARPRAAVVGGVLAVLLSTAACAPADVDGAEAPGVVGVERELTFEGGGHEVSASFRAPHGASERLPGALIISGSGPTDRDGNAPARPDADTNQNLSRVLADAGVASLRYDKFGSGPDPQVEEETGPGGVRRITPVDPEVFDRQVVAAYEELLAQPEVDPRRVVVVGHSEGALYALRAHRLIGSGHPSPALVLAAPPGTRYLDLLDRQVTEQVRLAEGTGQLGESEAVRILSDMRAGRAAIRGGRDITSQDSDQFGVYTPWNAEFLSYMDGLDPVELGRDLPEGTPVLVLWGEDDAQVSRGDVDRLMTGLDGAERVDLPGTDHILRAFEDEPGAAVLDTDRPFAEGVSPALEEFLGNAW</sequence>
<dbReference type="RefSeq" id="WP_330090518.1">
    <property type="nucleotide sequence ID" value="NZ_JAUZMY010000004.1"/>
</dbReference>
<dbReference type="SUPFAM" id="SSF53474">
    <property type="entry name" value="alpha/beta-Hydrolases"/>
    <property type="match status" value="1"/>
</dbReference>
<evidence type="ECO:0000313" key="4">
    <source>
        <dbReference type="EMBL" id="MEE2036715.1"/>
    </source>
</evidence>
<reference evidence="4 5" key="1">
    <citation type="submission" date="2023-08" db="EMBL/GenBank/DDBJ databases">
        <authorList>
            <person name="Girao M."/>
            <person name="Carvalho M.F."/>
        </authorList>
    </citation>
    <scope>NUCLEOTIDE SEQUENCE [LARGE SCALE GENOMIC DNA]</scope>
    <source>
        <strain evidence="4 5">CT-R113</strain>
    </source>
</reference>
<dbReference type="InterPro" id="IPR000073">
    <property type="entry name" value="AB_hydrolase_1"/>
</dbReference>
<feature type="chain" id="PRO_5046001862" evidence="2">
    <location>
        <begin position="32"/>
        <end position="366"/>
    </location>
</feature>
<dbReference type="PANTHER" id="PTHR43265">
    <property type="entry name" value="ESTERASE ESTD"/>
    <property type="match status" value="1"/>
</dbReference>
<evidence type="ECO:0000313" key="5">
    <source>
        <dbReference type="Proteomes" id="UP001356095"/>
    </source>
</evidence>
<dbReference type="GO" id="GO:0016787">
    <property type="term" value="F:hydrolase activity"/>
    <property type="evidence" value="ECO:0007669"/>
    <property type="project" value="UniProtKB-KW"/>
</dbReference>
<feature type="region of interest" description="Disordered" evidence="1">
    <location>
        <begin position="74"/>
        <end position="102"/>
    </location>
</feature>
<feature type="signal peptide" evidence="2">
    <location>
        <begin position="1"/>
        <end position="31"/>
    </location>
</feature>
<feature type="region of interest" description="Disordered" evidence="1">
    <location>
        <begin position="118"/>
        <end position="141"/>
    </location>
</feature>
<organism evidence="4 5">
    <name type="scientific">Nocardiopsis codii</name>
    <dbReference type="NCBI Taxonomy" id="3065942"/>
    <lineage>
        <taxon>Bacteria</taxon>
        <taxon>Bacillati</taxon>
        <taxon>Actinomycetota</taxon>
        <taxon>Actinomycetes</taxon>
        <taxon>Streptosporangiales</taxon>
        <taxon>Nocardiopsidaceae</taxon>
        <taxon>Nocardiopsis</taxon>
    </lineage>
</organism>
<evidence type="ECO:0000256" key="1">
    <source>
        <dbReference type="SAM" id="MobiDB-lite"/>
    </source>
</evidence>
<feature type="domain" description="AB hydrolase-1" evidence="3">
    <location>
        <begin position="107"/>
        <end position="345"/>
    </location>
</feature>
<evidence type="ECO:0000259" key="3">
    <source>
        <dbReference type="Pfam" id="PF12697"/>
    </source>
</evidence>
<evidence type="ECO:0000256" key="2">
    <source>
        <dbReference type="SAM" id="SignalP"/>
    </source>
</evidence>
<comment type="caution">
    <text evidence="4">The sequence shown here is derived from an EMBL/GenBank/DDBJ whole genome shotgun (WGS) entry which is preliminary data.</text>
</comment>
<keyword evidence="4" id="KW-0378">Hydrolase</keyword>
<dbReference type="Pfam" id="PF12697">
    <property type="entry name" value="Abhydrolase_6"/>
    <property type="match status" value="1"/>
</dbReference>
<keyword evidence="5" id="KW-1185">Reference proteome</keyword>
<dbReference type="InterPro" id="IPR029058">
    <property type="entry name" value="AB_hydrolase_fold"/>
</dbReference>
<proteinExistence type="predicted"/>